<protein>
    <recommendedName>
        <fullName evidence="1">GAF domain-containing protein</fullName>
    </recommendedName>
</protein>
<gene>
    <name evidence="2" type="ORF">KDH_06270</name>
</gene>
<organism evidence="2 3">
    <name type="scientific">Dictyobacter halimunensis</name>
    <dbReference type="NCBI Taxonomy" id="3026934"/>
    <lineage>
        <taxon>Bacteria</taxon>
        <taxon>Bacillati</taxon>
        <taxon>Chloroflexota</taxon>
        <taxon>Ktedonobacteria</taxon>
        <taxon>Ktedonobacterales</taxon>
        <taxon>Dictyobacteraceae</taxon>
        <taxon>Dictyobacter</taxon>
    </lineage>
</organism>
<dbReference type="InterPro" id="IPR029016">
    <property type="entry name" value="GAF-like_dom_sf"/>
</dbReference>
<comment type="caution">
    <text evidence="2">The sequence shown here is derived from an EMBL/GenBank/DDBJ whole genome shotgun (WGS) entry which is preliminary data.</text>
</comment>
<keyword evidence="3" id="KW-1185">Reference proteome</keyword>
<feature type="domain" description="GAF" evidence="1">
    <location>
        <begin position="163"/>
        <end position="255"/>
    </location>
</feature>
<dbReference type="SUPFAM" id="SSF55781">
    <property type="entry name" value="GAF domain-like"/>
    <property type="match status" value="1"/>
</dbReference>
<name>A0ABQ6FJK9_9CHLR</name>
<dbReference type="RefSeq" id="WP_338247485.1">
    <property type="nucleotide sequence ID" value="NZ_BSRI01000001.1"/>
</dbReference>
<reference evidence="2 3" key="1">
    <citation type="submission" date="2023-02" db="EMBL/GenBank/DDBJ databases">
        <title>Dictyobacter halimunensis sp. nov., a new member of the class Ktedonobacteria from forest soil in a geothermal area.</title>
        <authorList>
            <person name="Rachmania M.K."/>
            <person name="Ningsih F."/>
            <person name="Sakai Y."/>
            <person name="Yabe S."/>
            <person name="Yokota A."/>
            <person name="Sjamsuridzal W."/>
        </authorList>
    </citation>
    <scope>NUCLEOTIDE SEQUENCE [LARGE SCALE GENOMIC DNA]</scope>
    <source>
        <strain evidence="2 3">S3.2.2.5</strain>
    </source>
</reference>
<accession>A0ABQ6FJK9</accession>
<evidence type="ECO:0000313" key="3">
    <source>
        <dbReference type="Proteomes" id="UP001344906"/>
    </source>
</evidence>
<dbReference type="Pfam" id="PF01590">
    <property type="entry name" value="GAF"/>
    <property type="match status" value="1"/>
</dbReference>
<dbReference type="InterPro" id="IPR003018">
    <property type="entry name" value="GAF"/>
</dbReference>
<dbReference type="Gene3D" id="3.30.450.40">
    <property type="match status" value="1"/>
</dbReference>
<dbReference type="EMBL" id="BSRI01000001">
    <property type="protein sequence ID" value="GLV53776.1"/>
    <property type="molecule type" value="Genomic_DNA"/>
</dbReference>
<evidence type="ECO:0000313" key="2">
    <source>
        <dbReference type="EMBL" id="GLV53776.1"/>
    </source>
</evidence>
<proteinExistence type="predicted"/>
<sequence length="354" mass="40245">MSNIHESPGWRVFLEAAITDPTERQRIARILGVNQISLIRWASGTSNPRLKHLYALLEALPDHREKLIEMIAIEFPQFRADVAVIEEMPQEIPSSFYAKILEAYNQRTKHLRIATIRSMVLQQMLSHLDARQDGVAIYASQCTRPLAGKKVRSLRIIDGRGNPPWHAINSNVRFYGLESQIGYAVQTKRPIVIHKHLVKKQWFPVNYSELAESIVTYPLIHANQIAGCMTLISPKPQHFNDVHMELIRRYVDLFMLSFESSDLYDFDQITLGVMPSSDVQEAILEQFNSRATQLIIEASNRGLSLTRPEAEKLLWPEIEQELLDMAASSCNGMSPATQPESCPKIITPSAYNLD</sequence>
<evidence type="ECO:0000259" key="1">
    <source>
        <dbReference type="Pfam" id="PF01590"/>
    </source>
</evidence>
<dbReference type="Proteomes" id="UP001344906">
    <property type="component" value="Unassembled WGS sequence"/>
</dbReference>